<accession>A0A074ZIY8</accession>
<dbReference type="GeneID" id="20322968"/>
<feature type="region of interest" description="Disordered" evidence="1">
    <location>
        <begin position="1"/>
        <end position="71"/>
    </location>
</feature>
<dbReference type="CTD" id="20322968"/>
<proteinExistence type="predicted"/>
<keyword evidence="3" id="KW-1185">Reference proteome</keyword>
<evidence type="ECO:0000313" key="3">
    <source>
        <dbReference type="Proteomes" id="UP000054324"/>
    </source>
</evidence>
<dbReference type="Proteomes" id="UP000054324">
    <property type="component" value="Unassembled WGS sequence"/>
</dbReference>
<reference evidence="2 3" key="1">
    <citation type="submission" date="2013-11" db="EMBL/GenBank/DDBJ databases">
        <title>Opisthorchis viverrini - life in the bile duct.</title>
        <authorList>
            <person name="Young N.D."/>
            <person name="Nagarajan N."/>
            <person name="Lin S.J."/>
            <person name="Korhonen P.K."/>
            <person name="Jex A.R."/>
            <person name="Hall R.S."/>
            <person name="Safavi-Hemami H."/>
            <person name="Kaewkong W."/>
            <person name="Bertrand D."/>
            <person name="Gao S."/>
            <person name="Seet Q."/>
            <person name="Wongkham S."/>
            <person name="Teh B.T."/>
            <person name="Wongkham C."/>
            <person name="Intapan P.M."/>
            <person name="Maleewong W."/>
            <person name="Yang X."/>
            <person name="Hu M."/>
            <person name="Wang Z."/>
            <person name="Hofmann A."/>
            <person name="Sternberg P.W."/>
            <person name="Tan P."/>
            <person name="Wang J."/>
            <person name="Gasser R.B."/>
        </authorList>
    </citation>
    <scope>NUCLEOTIDE SEQUENCE [LARGE SCALE GENOMIC DNA]</scope>
</reference>
<feature type="compositionally biased region" description="Polar residues" evidence="1">
    <location>
        <begin position="39"/>
        <end position="58"/>
    </location>
</feature>
<name>A0A074ZIY8_OPIVI</name>
<dbReference type="EMBL" id="KL596855">
    <property type="protein sequence ID" value="KER23305.1"/>
    <property type="molecule type" value="Genomic_DNA"/>
</dbReference>
<dbReference type="RefSeq" id="XP_009172953.1">
    <property type="nucleotide sequence ID" value="XM_009174689.1"/>
</dbReference>
<sequence>MDRFSLYPTDLRSSSKNAVEHRRGFPMSLRNKDQRRNTRNTPNLLSSRPKSKKQSSALTALIAGGQQQLKE</sequence>
<dbReference type="AlphaFoldDB" id="A0A074ZIY8"/>
<gene>
    <name evidence="2" type="ORF">T265_08789</name>
</gene>
<evidence type="ECO:0000313" key="2">
    <source>
        <dbReference type="EMBL" id="KER23305.1"/>
    </source>
</evidence>
<evidence type="ECO:0000256" key="1">
    <source>
        <dbReference type="SAM" id="MobiDB-lite"/>
    </source>
</evidence>
<organism evidence="2 3">
    <name type="scientific">Opisthorchis viverrini</name>
    <name type="common">Southeast Asian liver fluke</name>
    <dbReference type="NCBI Taxonomy" id="6198"/>
    <lineage>
        <taxon>Eukaryota</taxon>
        <taxon>Metazoa</taxon>
        <taxon>Spiralia</taxon>
        <taxon>Lophotrochozoa</taxon>
        <taxon>Platyhelminthes</taxon>
        <taxon>Trematoda</taxon>
        <taxon>Digenea</taxon>
        <taxon>Opisthorchiida</taxon>
        <taxon>Opisthorchiata</taxon>
        <taxon>Opisthorchiidae</taxon>
        <taxon>Opisthorchis</taxon>
    </lineage>
</organism>
<protein>
    <submittedName>
        <fullName evidence="2">Uncharacterized protein</fullName>
    </submittedName>
</protein>
<dbReference type="KEGG" id="ovi:T265_08789"/>